<reference evidence="2 3" key="1">
    <citation type="submission" date="2015-11" db="EMBL/GenBank/DDBJ databases">
        <authorList>
            <person name="Varghese N."/>
        </authorList>
    </citation>
    <scope>NUCLEOTIDE SEQUENCE [LARGE SCALE GENOMIC DNA]</scope>
    <source>
        <strain evidence="2 3">JGI-24</strain>
    </source>
</reference>
<dbReference type="EMBL" id="CZVU01000004">
    <property type="protein sequence ID" value="CUS96836.1"/>
    <property type="molecule type" value="Genomic_DNA"/>
</dbReference>
<dbReference type="RefSeq" id="WP_072149672.1">
    <property type="nucleotide sequence ID" value="NZ_CZVU01000004.1"/>
</dbReference>
<sequence length="551" mass="64119">MKLILEIFKFLLKIDLRTRKEGKISYGRLILIFVTNFLWFFILSSTIAISGIDKQNLRLFLLDFSFVIFSLEFLLIAFTIIVEFDLLLLNPLEVEFFSFLPINQTIYGLAKYFNFLFFISLLSFSYNLSPALVLSILNFFTSGIYENSFLKISLSYLFVSFLYVVLISNFVLLGLLFLGRGVKIERLKKFIFPLQIFAVFAVFFIYQVLNKYLTSNESDGIFTLLDRKFSFIAILPQFVFPKIFIILSGVGYESLKFFEIIVIVFLMLLISPVFFLKLENLKNILVGYNSGRGEGVSYWFIEILKRFKKLFFKTGSTFAIYELVYVYLRRDRSIRVKILSAFVISIAIAVYLLTLDRVGNPILEPASRANVMMLISLFFNVIAGITAIQNHRDYEANWVYNFIGMDEIYETFRSGFMVLWHHILIPLLVIFFFTYLIRTGEFLAVFLHIFITLLILKVFFNFALLFFVNLPLSQPYEKLSSAEKIFAQIFALIAVFIAVIFEKGIYGLVIISKSYFVLLPFLIFLMLVERYSLKILKRKVGRIFKCQISGG</sequence>
<keyword evidence="1" id="KW-0812">Transmembrane</keyword>
<feature type="transmembrane region" description="Helical" evidence="1">
    <location>
        <begin position="418"/>
        <end position="437"/>
    </location>
</feature>
<keyword evidence="1" id="KW-1133">Transmembrane helix</keyword>
<keyword evidence="1" id="KW-0472">Membrane</keyword>
<name>A0A656D346_KRYT1</name>
<evidence type="ECO:0000313" key="2">
    <source>
        <dbReference type="EMBL" id="CUS96836.1"/>
    </source>
</evidence>
<feature type="transmembrane region" description="Helical" evidence="1">
    <location>
        <begin position="335"/>
        <end position="354"/>
    </location>
</feature>
<gene>
    <name evidence="2" type="ORF">JGI24_00175</name>
</gene>
<feature type="transmembrane region" description="Helical" evidence="1">
    <location>
        <begin position="443"/>
        <end position="468"/>
    </location>
</feature>
<protein>
    <recommendedName>
        <fullName evidence="4">ABC-2 type transport system permease protein</fullName>
    </recommendedName>
</protein>
<feature type="transmembrane region" description="Helical" evidence="1">
    <location>
        <begin position="257"/>
        <end position="276"/>
    </location>
</feature>
<evidence type="ECO:0000313" key="3">
    <source>
        <dbReference type="Proteomes" id="UP000243065"/>
    </source>
</evidence>
<dbReference type="Proteomes" id="UP000243065">
    <property type="component" value="Unassembled WGS sequence"/>
</dbReference>
<dbReference type="AlphaFoldDB" id="A0A656D346"/>
<feature type="transmembrane region" description="Helical" evidence="1">
    <location>
        <begin position="156"/>
        <end position="178"/>
    </location>
</feature>
<feature type="transmembrane region" description="Helical" evidence="1">
    <location>
        <begin position="515"/>
        <end position="533"/>
    </location>
</feature>
<feature type="transmembrane region" description="Helical" evidence="1">
    <location>
        <begin position="64"/>
        <end position="88"/>
    </location>
</feature>
<feature type="transmembrane region" description="Helical" evidence="1">
    <location>
        <begin position="229"/>
        <end position="250"/>
    </location>
</feature>
<proteinExistence type="predicted"/>
<feature type="transmembrane region" description="Helical" evidence="1">
    <location>
        <begin position="190"/>
        <end position="209"/>
    </location>
</feature>
<organism evidence="2 3">
    <name type="scientific">Kryptobacter tengchongensis</name>
    <dbReference type="NCBI Taxonomy" id="1643429"/>
    <lineage>
        <taxon>Bacteria</taxon>
        <taxon>Pseudomonadati</taxon>
        <taxon>Candidatus Kryptoniota</taxon>
        <taxon>Candidatus Kryptobacter</taxon>
    </lineage>
</organism>
<evidence type="ECO:0008006" key="4">
    <source>
        <dbReference type="Google" id="ProtNLM"/>
    </source>
</evidence>
<evidence type="ECO:0000256" key="1">
    <source>
        <dbReference type="SAM" id="Phobius"/>
    </source>
</evidence>
<feature type="transmembrane region" description="Helical" evidence="1">
    <location>
        <begin position="366"/>
        <end position="388"/>
    </location>
</feature>
<feature type="transmembrane region" description="Helical" evidence="1">
    <location>
        <begin position="29"/>
        <end position="52"/>
    </location>
</feature>
<accession>A0A656D346</accession>
<dbReference type="OrthoDB" id="9791829at2"/>
<feature type="transmembrane region" description="Helical" evidence="1">
    <location>
        <begin position="310"/>
        <end position="328"/>
    </location>
</feature>
<keyword evidence="3" id="KW-1185">Reference proteome</keyword>
<feature type="transmembrane region" description="Helical" evidence="1">
    <location>
        <begin position="109"/>
        <end position="136"/>
    </location>
</feature>
<feature type="transmembrane region" description="Helical" evidence="1">
    <location>
        <begin position="489"/>
        <end position="509"/>
    </location>
</feature>